<feature type="region of interest" description="Disordered" evidence="1">
    <location>
        <begin position="203"/>
        <end position="236"/>
    </location>
</feature>
<dbReference type="SUPFAM" id="SSF52402">
    <property type="entry name" value="Adenine nucleotide alpha hydrolases-like"/>
    <property type="match status" value="1"/>
</dbReference>
<name>A0AA37IJ56_9BURK</name>
<protein>
    <recommendedName>
        <fullName evidence="4">Phosphoadenosine phosphosulphate reductase domain-containing protein</fullName>
    </recommendedName>
</protein>
<evidence type="ECO:0000313" key="2">
    <source>
        <dbReference type="EMBL" id="GJH30741.1"/>
    </source>
</evidence>
<comment type="caution">
    <text evidence="2">The sequence shown here is derived from an EMBL/GenBank/DDBJ whole genome shotgun (WGS) entry which is preliminary data.</text>
</comment>
<evidence type="ECO:0008006" key="4">
    <source>
        <dbReference type="Google" id="ProtNLM"/>
    </source>
</evidence>
<reference evidence="2" key="1">
    <citation type="submission" date="2022-09" db="EMBL/GenBank/DDBJ databases">
        <title>Isolation and characterization of 3-chlorobenzoate degrading bacteria from soils in Shizuoka.</title>
        <authorList>
            <person name="Ifat A."/>
            <person name="Ogawa N."/>
            <person name="Kimbara K."/>
            <person name="Moriuchi R."/>
            <person name="Dohra H."/>
            <person name="Shintani M."/>
        </authorList>
    </citation>
    <scope>NUCLEOTIDE SEQUENCE</scope>
    <source>
        <strain evidence="2">19CS4-2</strain>
    </source>
</reference>
<dbReference type="AlphaFoldDB" id="A0AA37IJ56"/>
<dbReference type="Gene3D" id="3.40.50.620">
    <property type="entry name" value="HUPs"/>
    <property type="match status" value="1"/>
</dbReference>
<dbReference type="EMBL" id="BPUS01000044">
    <property type="protein sequence ID" value="GJH30741.1"/>
    <property type="molecule type" value="Genomic_DNA"/>
</dbReference>
<evidence type="ECO:0000313" key="3">
    <source>
        <dbReference type="Proteomes" id="UP001055111"/>
    </source>
</evidence>
<dbReference type="InterPro" id="IPR014729">
    <property type="entry name" value="Rossmann-like_a/b/a_fold"/>
</dbReference>
<dbReference type="RefSeq" id="WP_238218305.1">
    <property type="nucleotide sequence ID" value="NZ_BPUS01000044.1"/>
</dbReference>
<evidence type="ECO:0000256" key="1">
    <source>
        <dbReference type="SAM" id="MobiDB-lite"/>
    </source>
</evidence>
<sequence length="253" mass="27827">MLQTIDLSSLRTRSNAYAPARARDVALTPEVAALLTTDAVVAIGVSGGKDSVACALAVARHLDAIGHSGPRVLVHSDLGRVEWKDSGPACERLAAHVGWELLTLQRQAGDMLARWEKRWSNNIERYRDLSCVRLILPWSTPSMRFCTSYGDRPSVNDRCGTLIHGDFHAPENCNAAQVLVDVRVSVRQHATLVVRLRQTFRRQRLPANGHSPPRRRPRSPLPQATRSGYPDWNTDVSNAASCTNSSTATFTLG</sequence>
<gene>
    <name evidence="2" type="ORF">CBA19CS42_39515</name>
</gene>
<proteinExistence type="predicted"/>
<dbReference type="Proteomes" id="UP001055111">
    <property type="component" value="Unassembled WGS sequence"/>
</dbReference>
<organism evidence="2 3">
    <name type="scientific">Caballeronia novacaledonica</name>
    <dbReference type="NCBI Taxonomy" id="1544861"/>
    <lineage>
        <taxon>Bacteria</taxon>
        <taxon>Pseudomonadati</taxon>
        <taxon>Pseudomonadota</taxon>
        <taxon>Betaproteobacteria</taxon>
        <taxon>Burkholderiales</taxon>
        <taxon>Burkholderiaceae</taxon>
        <taxon>Caballeronia</taxon>
    </lineage>
</organism>
<accession>A0AA37IJ56</accession>